<gene>
    <name evidence="4" type="ORF">LSH36_7g02024</name>
</gene>
<evidence type="ECO:0000256" key="3">
    <source>
        <dbReference type="SAM" id="SignalP"/>
    </source>
</evidence>
<feature type="signal peptide" evidence="3">
    <location>
        <begin position="1"/>
        <end position="17"/>
    </location>
</feature>
<keyword evidence="2" id="KW-0812">Transmembrane</keyword>
<feature type="transmembrane region" description="Helical" evidence="2">
    <location>
        <begin position="101"/>
        <end position="119"/>
    </location>
</feature>
<dbReference type="GO" id="GO:0006874">
    <property type="term" value="P:intracellular calcium ion homeostasis"/>
    <property type="evidence" value="ECO:0007669"/>
    <property type="project" value="TreeGrafter"/>
</dbReference>
<dbReference type="InterPro" id="IPR004713">
    <property type="entry name" value="CaH_exchang"/>
</dbReference>
<proteinExistence type="predicted"/>
<feature type="chain" id="PRO_5042186332" evidence="3">
    <location>
        <begin position="18"/>
        <end position="120"/>
    </location>
</feature>
<evidence type="ECO:0000313" key="5">
    <source>
        <dbReference type="Proteomes" id="UP001208570"/>
    </source>
</evidence>
<dbReference type="Proteomes" id="UP001208570">
    <property type="component" value="Unassembled WGS sequence"/>
</dbReference>
<dbReference type="GO" id="GO:0015369">
    <property type="term" value="F:calcium:proton antiporter activity"/>
    <property type="evidence" value="ECO:0007669"/>
    <property type="project" value="TreeGrafter"/>
</dbReference>
<accession>A0AAD9NIF6</accession>
<feature type="transmembrane region" description="Helical" evidence="2">
    <location>
        <begin position="29"/>
        <end position="47"/>
    </location>
</feature>
<evidence type="ECO:0000313" key="4">
    <source>
        <dbReference type="EMBL" id="KAK2169718.1"/>
    </source>
</evidence>
<dbReference type="PANTHER" id="PTHR31503:SF10">
    <property type="entry name" value="VNX1 PROTEIN"/>
    <property type="match status" value="1"/>
</dbReference>
<dbReference type="GO" id="GO:0012505">
    <property type="term" value="C:endomembrane system"/>
    <property type="evidence" value="ECO:0007669"/>
    <property type="project" value="TreeGrafter"/>
</dbReference>
<keyword evidence="5" id="KW-1185">Reference proteome</keyword>
<organism evidence="4 5">
    <name type="scientific">Paralvinella palmiformis</name>
    <dbReference type="NCBI Taxonomy" id="53620"/>
    <lineage>
        <taxon>Eukaryota</taxon>
        <taxon>Metazoa</taxon>
        <taxon>Spiralia</taxon>
        <taxon>Lophotrochozoa</taxon>
        <taxon>Annelida</taxon>
        <taxon>Polychaeta</taxon>
        <taxon>Sedentaria</taxon>
        <taxon>Canalipalpata</taxon>
        <taxon>Terebellida</taxon>
        <taxon>Terebelliformia</taxon>
        <taxon>Alvinellidae</taxon>
        <taxon>Paralvinella</taxon>
    </lineage>
</organism>
<sequence>MFCSDMIFFVILSLCAGYMDNQSRFFSQTAKFSLALLSIIPLAYYIGMGISSISAQSSYAIGAVLNATFGSIVEIILYLSALYKGKKEGTSQCYEGLVKSALVGLYIIAVLECHGYCLLS</sequence>
<dbReference type="PANTHER" id="PTHR31503">
    <property type="entry name" value="VACUOLAR CALCIUM ION TRANSPORTER"/>
    <property type="match status" value="1"/>
</dbReference>
<evidence type="ECO:0000256" key="2">
    <source>
        <dbReference type="SAM" id="Phobius"/>
    </source>
</evidence>
<keyword evidence="2" id="KW-0472">Membrane</keyword>
<reference evidence="4" key="1">
    <citation type="journal article" date="2023" name="Mol. Biol. Evol.">
        <title>Third-Generation Sequencing Reveals the Adaptive Role of the Epigenome in Three Deep-Sea Polychaetes.</title>
        <authorList>
            <person name="Perez M."/>
            <person name="Aroh O."/>
            <person name="Sun Y."/>
            <person name="Lan Y."/>
            <person name="Juniper S.K."/>
            <person name="Young C.R."/>
            <person name="Angers B."/>
            <person name="Qian P.Y."/>
        </authorList>
    </citation>
    <scope>NUCLEOTIDE SEQUENCE</scope>
    <source>
        <strain evidence="4">P08H-3</strain>
    </source>
</reference>
<keyword evidence="3" id="KW-0732">Signal</keyword>
<dbReference type="GO" id="GO:0016020">
    <property type="term" value="C:membrane"/>
    <property type="evidence" value="ECO:0007669"/>
    <property type="project" value="InterPro"/>
</dbReference>
<comment type="caution">
    <text evidence="4">The sequence shown here is derived from an EMBL/GenBank/DDBJ whole genome shotgun (WGS) entry which is preliminary data.</text>
</comment>
<evidence type="ECO:0000256" key="1">
    <source>
        <dbReference type="ARBA" id="ARBA00023065"/>
    </source>
</evidence>
<keyword evidence="1" id="KW-0813">Transport</keyword>
<dbReference type="AlphaFoldDB" id="A0AAD9NIF6"/>
<feature type="transmembrane region" description="Helical" evidence="2">
    <location>
        <begin position="59"/>
        <end position="81"/>
    </location>
</feature>
<keyword evidence="1" id="KW-0406">Ion transport</keyword>
<keyword evidence="2" id="KW-1133">Transmembrane helix</keyword>
<name>A0AAD9NIF6_9ANNE</name>
<dbReference type="EMBL" id="JAODUP010000007">
    <property type="protein sequence ID" value="KAK2169718.1"/>
    <property type="molecule type" value="Genomic_DNA"/>
</dbReference>
<protein>
    <submittedName>
        <fullName evidence="4">Uncharacterized protein</fullName>
    </submittedName>
</protein>